<dbReference type="OrthoDB" id="9805141at2"/>
<dbReference type="Pfam" id="PF13481">
    <property type="entry name" value="AAA_25"/>
    <property type="match status" value="1"/>
</dbReference>
<name>A0A2K2UBQ1_9ACTN</name>
<accession>A0A2K2UBQ1</accession>
<dbReference type="Gene3D" id="3.40.50.300">
    <property type="entry name" value="P-loop containing nucleotide triphosphate hydrolases"/>
    <property type="match status" value="1"/>
</dbReference>
<dbReference type="EMBL" id="PPEK01000005">
    <property type="protein sequence ID" value="PNV67761.1"/>
    <property type="molecule type" value="Genomic_DNA"/>
</dbReference>
<dbReference type="AlphaFoldDB" id="A0A2K2UBQ1"/>
<keyword evidence="4" id="KW-1185">Reference proteome</keyword>
<dbReference type="Proteomes" id="UP000236197">
    <property type="component" value="Unassembled WGS sequence"/>
</dbReference>
<comment type="caution">
    <text evidence="3">The sequence shown here is derived from an EMBL/GenBank/DDBJ whole genome shotgun (WGS) entry which is preliminary data.</text>
</comment>
<dbReference type="GO" id="GO:0016817">
    <property type="term" value="F:hydrolase activity, acting on acid anhydrides"/>
    <property type="evidence" value="ECO:0007669"/>
    <property type="project" value="InterPro"/>
</dbReference>
<evidence type="ECO:0000256" key="1">
    <source>
        <dbReference type="SAM" id="MobiDB-lite"/>
    </source>
</evidence>
<dbReference type="InterPro" id="IPR014819">
    <property type="entry name" value="PriCT_2"/>
</dbReference>
<feature type="region of interest" description="Disordered" evidence="1">
    <location>
        <begin position="594"/>
        <end position="617"/>
    </location>
</feature>
<dbReference type="RefSeq" id="WP_103264814.1">
    <property type="nucleotide sequence ID" value="NZ_CABMLE010000005.1"/>
</dbReference>
<dbReference type="InterPro" id="IPR027417">
    <property type="entry name" value="P-loop_NTPase"/>
</dbReference>
<evidence type="ECO:0000313" key="4">
    <source>
        <dbReference type="Proteomes" id="UP000236197"/>
    </source>
</evidence>
<dbReference type="Pfam" id="PF08707">
    <property type="entry name" value="PriCT_2"/>
    <property type="match status" value="1"/>
</dbReference>
<sequence>MERTMLESLAQALDAIDPSLCDYGAWLRIGMGLHAEQAPFELWDAWSRRDVARYRQGECARKWAGFSPVAGGVTGATIFALARKAKRGPASDKMCNAFETKCTTGLPDTEGTPEAQLRTYLSALFRHDEFIGYVCDSRPVRFRDGTVKYRPASCGVTSSTAGDLMRRLASSSLEEAVGAYDARAGAWIRINPLDGKGARDANVSAFRHALVESDEGSAERQLSTIENLGLPVAAVVHSGGKSVHAVVKIDARTAEEYRTRVATLYDTCVKAGLAVDQQNRNPSRLSRLPGAKRGDRQQTLICVDGGCPSWDDWILSQNPVRKASRTSFPPIEQARHAVHDIPPLSPPLIEGVLRQGHKMLLAGPSKAGKSFALIELCMALSTGTAWLGASCARGRVLYVNLEVDRASCLHRMEEVRRANGFEDDALDGIDVWNLRGRSYAPHELIHALVERAAGNGYCAVVIDPLYKLLTGDENSAHDMADLCSLFDRASSALGAAIVCCHHHSKGSQGWKAAADRASGSGVLARDADALLDLLELDIPDEIRRMHGTGNREATAWRIESTLREFPAHPPLNVWFDHPLHRLDESGELAACLPKESLPPHYKGGRSTKARHERENETKAREVARVCEQLHAEKNGEPFMIGDLISRLGWSRNTVKKHLDAAEGWKRIELNENTTIVQKCG</sequence>
<evidence type="ECO:0000313" key="3">
    <source>
        <dbReference type="EMBL" id="PNV67761.1"/>
    </source>
</evidence>
<proteinExistence type="predicted"/>
<organism evidence="3 4">
    <name type="scientific">Enteroscipio rubneri</name>
    <dbReference type="NCBI Taxonomy" id="2070686"/>
    <lineage>
        <taxon>Bacteria</taxon>
        <taxon>Bacillati</taxon>
        <taxon>Actinomycetota</taxon>
        <taxon>Coriobacteriia</taxon>
        <taxon>Eggerthellales</taxon>
        <taxon>Eggerthellaceae</taxon>
        <taxon>Enteroscipio</taxon>
    </lineage>
</organism>
<reference evidence="4" key="1">
    <citation type="submission" date="2018-01" db="EMBL/GenBank/DDBJ databases">
        <title>Rubneribacter badeniensis gen. nov., sp. nov., and Colonibacter rubneri, gen. nov., sp. nov., WGS of new members of the Eggerthellaceae.</title>
        <authorList>
            <person name="Danylec N."/>
            <person name="Stoll D.A."/>
            <person name="Doetsch A."/>
            <person name="Kulling S.E."/>
            <person name="Huch M."/>
        </authorList>
    </citation>
    <scope>NUCLEOTIDE SEQUENCE [LARGE SCALE GENOMIC DNA]</scope>
    <source>
        <strain evidence="4">ResAG-96</strain>
    </source>
</reference>
<protein>
    <submittedName>
        <fullName evidence="3">DNA primase</fullName>
    </submittedName>
</protein>
<feature type="domain" description="Primase C-terminal 2" evidence="2">
    <location>
        <begin position="10"/>
        <end position="82"/>
    </location>
</feature>
<evidence type="ECO:0000259" key="2">
    <source>
        <dbReference type="Pfam" id="PF08707"/>
    </source>
</evidence>
<gene>
    <name evidence="3" type="ORF">C2L71_05635</name>
</gene>
<dbReference type="SUPFAM" id="SSF52540">
    <property type="entry name" value="P-loop containing nucleoside triphosphate hydrolases"/>
    <property type="match status" value="1"/>
</dbReference>